<comment type="caution">
    <text evidence="1">The sequence shown here is derived from an EMBL/GenBank/DDBJ whole genome shotgun (WGS) entry which is preliminary data.</text>
</comment>
<dbReference type="Gene3D" id="3.90.1100.10">
    <property type="match status" value="1"/>
</dbReference>
<dbReference type="Proteomes" id="UP001237642">
    <property type="component" value="Unassembled WGS sequence"/>
</dbReference>
<reference evidence="1" key="2">
    <citation type="submission" date="2023-05" db="EMBL/GenBank/DDBJ databases">
        <authorList>
            <person name="Schelkunov M.I."/>
        </authorList>
    </citation>
    <scope>NUCLEOTIDE SEQUENCE</scope>
    <source>
        <strain evidence="1">Hsosn_3</strain>
        <tissue evidence="1">Leaf</tissue>
    </source>
</reference>
<accession>A0AAD8H1S4</accession>
<evidence type="ECO:0000313" key="1">
    <source>
        <dbReference type="EMBL" id="KAK1358123.1"/>
    </source>
</evidence>
<gene>
    <name evidence="1" type="ORF">POM88_051379</name>
</gene>
<dbReference type="SUPFAM" id="SSF64484">
    <property type="entry name" value="beta and beta-prime subunits of DNA dependent RNA-polymerase"/>
    <property type="match status" value="1"/>
</dbReference>
<name>A0AAD8H1S4_9APIA</name>
<sequence length="175" mass="20617">MTYYFKIKVEVRLQVYTQKMVRSDKFKTGKEQYVEKAVCREIEEEIPIGTLPVMYYSLKPLQTFVAQEQICLIAQEQICLKRLWIILVVEKLIDSDDFRNKRVELAGQLLERELNVHLKHAEKRMVKAMQKDVYKDKVENSERYLDSSIIRNGLLRAFSTGTWSHSYIRGKGPPV</sequence>
<proteinExistence type="predicted"/>
<reference evidence="1" key="1">
    <citation type="submission" date="2023-02" db="EMBL/GenBank/DDBJ databases">
        <title>Genome of toxic invasive species Heracleum sosnowskyi carries increased number of genes despite the absence of recent whole-genome duplications.</title>
        <authorList>
            <person name="Schelkunov M."/>
            <person name="Shtratnikova V."/>
            <person name="Makarenko M."/>
            <person name="Klepikova A."/>
            <person name="Omelchenko D."/>
            <person name="Novikova G."/>
            <person name="Obukhova E."/>
            <person name="Bogdanov V."/>
            <person name="Penin A."/>
            <person name="Logacheva M."/>
        </authorList>
    </citation>
    <scope>NUCLEOTIDE SEQUENCE</scope>
    <source>
        <strain evidence="1">Hsosn_3</strain>
        <tissue evidence="1">Leaf</tissue>
    </source>
</reference>
<dbReference type="EMBL" id="JAUIZM010000011">
    <property type="protein sequence ID" value="KAK1358123.1"/>
    <property type="molecule type" value="Genomic_DNA"/>
</dbReference>
<dbReference type="AlphaFoldDB" id="A0AAD8H1S4"/>
<organism evidence="1 2">
    <name type="scientific">Heracleum sosnowskyi</name>
    <dbReference type="NCBI Taxonomy" id="360622"/>
    <lineage>
        <taxon>Eukaryota</taxon>
        <taxon>Viridiplantae</taxon>
        <taxon>Streptophyta</taxon>
        <taxon>Embryophyta</taxon>
        <taxon>Tracheophyta</taxon>
        <taxon>Spermatophyta</taxon>
        <taxon>Magnoliopsida</taxon>
        <taxon>eudicotyledons</taxon>
        <taxon>Gunneridae</taxon>
        <taxon>Pentapetalae</taxon>
        <taxon>asterids</taxon>
        <taxon>campanulids</taxon>
        <taxon>Apiales</taxon>
        <taxon>Apiaceae</taxon>
        <taxon>Apioideae</taxon>
        <taxon>apioid superclade</taxon>
        <taxon>Tordylieae</taxon>
        <taxon>Tordyliinae</taxon>
        <taxon>Heracleum</taxon>
    </lineage>
</organism>
<keyword evidence="2" id="KW-1185">Reference proteome</keyword>
<evidence type="ECO:0000313" key="2">
    <source>
        <dbReference type="Proteomes" id="UP001237642"/>
    </source>
</evidence>
<protein>
    <submittedName>
        <fullName evidence="1">Uncharacterized protein</fullName>
    </submittedName>
</protein>